<keyword evidence="4" id="KW-0732">Signal</keyword>
<feature type="domain" description="FimV N-terminal" evidence="5">
    <location>
        <begin position="24"/>
        <end position="130"/>
    </location>
</feature>
<accession>A0A0R2S8P8</accession>
<evidence type="ECO:0000256" key="4">
    <source>
        <dbReference type="SAM" id="SignalP"/>
    </source>
</evidence>
<dbReference type="InterPro" id="IPR057840">
    <property type="entry name" value="FimV_N"/>
</dbReference>
<dbReference type="AlphaFoldDB" id="A0A0R2S8P8"/>
<feature type="signal peptide" evidence="4">
    <location>
        <begin position="1"/>
        <end position="23"/>
    </location>
</feature>
<dbReference type="NCBIfam" id="TIGR03505">
    <property type="entry name" value="FimV_core"/>
    <property type="match status" value="1"/>
</dbReference>
<keyword evidence="3" id="KW-0812">Transmembrane</keyword>
<dbReference type="EMBL" id="LIBB01000207">
    <property type="protein sequence ID" value="KRO71287.1"/>
    <property type="molecule type" value="Genomic_DNA"/>
</dbReference>
<dbReference type="Proteomes" id="UP000051934">
    <property type="component" value="Unassembled WGS sequence"/>
</dbReference>
<evidence type="ECO:0000256" key="1">
    <source>
        <dbReference type="SAM" id="Coils"/>
    </source>
</evidence>
<keyword evidence="3" id="KW-1133">Transmembrane helix</keyword>
<evidence type="ECO:0000259" key="5">
    <source>
        <dbReference type="Pfam" id="PF25800"/>
    </source>
</evidence>
<organism evidence="6 7">
    <name type="scientific">OM182 bacterium BACL3 MAG-120507-bin80</name>
    <dbReference type="NCBI Taxonomy" id="1655577"/>
    <lineage>
        <taxon>Bacteria</taxon>
        <taxon>Pseudomonadati</taxon>
        <taxon>Pseudomonadota</taxon>
        <taxon>Gammaproteobacteria</taxon>
        <taxon>OMG group</taxon>
        <taxon>OM182 clade</taxon>
    </lineage>
</organism>
<dbReference type="InterPro" id="IPR020012">
    <property type="entry name" value="LysM_FimV"/>
</dbReference>
<feature type="region of interest" description="Disordered" evidence="2">
    <location>
        <begin position="417"/>
        <end position="458"/>
    </location>
</feature>
<evidence type="ECO:0000313" key="6">
    <source>
        <dbReference type="EMBL" id="KRO71287.1"/>
    </source>
</evidence>
<evidence type="ECO:0000313" key="7">
    <source>
        <dbReference type="Proteomes" id="UP000051934"/>
    </source>
</evidence>
<keyword evidence="1" id="KW-0175">Coiled coil</keyword>
<evidence type="ECO:0000256" key="2">
    <source>
        <dbReference type="SAM" id="MobiDB-lite"/>
    </source>
</evidence>
<dbReference type="NCBIfam" id="TIGR03504">
    <property type="entry name" value="FimV_Cterm"/>
    <property type="match status" value="1"/>
</dbReference>
<dbReference type="InterPro" id="IPR020011">
    <property type="entry name" value="FimV_C"/>
</dbReference>
<dbReference type="Pfam" id="PF25800">
    <property type="entry name" value="FimV_N"/>
    <property type="match status" value="1"/>
</dbReference>
<name>A0A0R2S8P8_9GAMM</name>
<dbReference type="Gene3D" id="1.20.58.2200">
    <property type="match status" value="1"/>
</dbReference>
<gene>
    <name evidence="6" type="ORF">ABR69_07355</name>
</gene>
<proteinExistence type="predicted"/>
<dbReference type="InterPro" id="IPR038440">
    <property type="entry name" value="FimV_C_sf"/>
</dbReference>
<sequence length="582" mass="61263">MKRNISAVIAALGCLLLAGNAGAVGLGQLRADSAINQPLSVRIQLIDLGSTPLEEVEIAVAAGENFERLGVDFAPNFPQIDIVTGVDADGPYARLTSSSPVRAAYLEIVLDTRWPSGRVLTQHTILLDPPVFAENEQAATPDVTPNPEPAEDSTASAVTPVTVSTDRSSTLYSIAMAARPNQGVTVQQTMLAIQRLNPRSFGGGNINRLYAGEILRLPTAEQISALSAAEALEAVRRQNQEAAGNVVEEAPASVNLSAEPAVPSGGQLSVVVTNTSDLERENSALDARIQELEDQLALSQEEVARAARERADFISRLEAIERQITAAQEIIRLQDEQLAQLAQSLAAAAVARDNEVAATPPITSSVRDASAFLGQPLVAAAAAGIAILLLVLLLLRRSRDNHEADGEVDVIKFDAQRNESGDSAAPQTESAEGVGGNQAPKAEPTFGSADGADAASKRMQDELDKELLAILAEEENGAGSVKPQASNQPMPPAFDPEELTFRAQDEVLEAGKAAAPNVIDEDEAATKLELAYAYHKMGDNAGAAEILLEVLDEGGETHKVEAQKLLALVNAIAERSKGDSGF</sequence>
<comment type="caution">
    <text evidence="6">The sequence shown here is derived from an EMBL/GenBank/DDBJ whole genome shotgun (WGS) entry which is preliminary data.</text>
</comment>
<feature type="chain" id="PRO_5006423438" description="FimV N-terminal domain-containing protein" evidence="4">
    <location>
        <begin position="24"/>
        <end position="582"/>
    </location>
</feature>
<evidence type="ECO:0000256" key="3">
    <source>
        <dbReference type="SAM" id="Phobius"/>
    </source>
</evidence>
<feature type="transmembrane region" description="Helical" evidence="3">
    <location>
        <begin position="372"/>
        <end position="395"/>
    </location>
</feature>
<feature type="coiled-coil region" evidence="1">
    <location>
        <begin position="275"/>
        <end position="337"/>
    </location>
</feature>
<reference evidence="6 7" key="1">
    <citation type="submission" date="2015-10" db="EMBL/GenBank/DDBJ databases">
        <title>Metagenome-Assembled Genomes uncover a global brackish microbiome.</title>
        <authorList>
            <person name="Hugerth L.W."/>
            <person name="Larsson J."/>
            <person name="Alneberg J."/>
            <person name="Lindh M.V."/>
            <person name="Legrand C."/>
            <person name="Pinhassi J."/>
            <person name="Andersson A.F."/>
        </authorList>
    </citation>
    <scope>NUCLEOTIDE SEQUENCE [LARGE SCALE GENOMIC DNA]</scope>
    <source>
        <strain evidence="6">BACL4 MAG-120507-bin80</strain>
    </source>
</reference>
<keyword evidence="3" id="KW-0472">Membrane</keyword>
<protein>
    <recommendedName>
        <fullName evidence="5">FimV N-terminal domain-containing protein</fullName>
    </recommendedName>
</protein>